<reference evidence="3" key="2">
    <citation type="submission" date="2021-09" db="EMBL/GenBank/DDBJ databases">
        <authorList>
            <person name="Jia N."/>
            <person name="Wang J."/>
            <person name="Shi W."/>
            <person name="Du L."/>
            <person name="Sun Y."/>
            <person name="Zhan W."/>
            <person name="Jiang J."/>
            <person name="Wang Q."/>
            <person name="Zhang B."/>
            <person name="Ji P."/>
            <person name="Sakyi L.B."/>
            <person name="Cui X."/>
            <person name="Yuan T."/>
            <person name="Jiang B."/>
            <person name="Yang W."/>
            <person name="Lam T.T.-Y."/>
            <person name="Chang Q."/>
            <person name="Ding S."/>
            <person name="Wang X."/>
            <person name="Zhu J."/>
            <person name="Ruan X."/>
            <person name="Zhao L."/>
            <person name="Wei J."/>
            <person name="Que T."/>
            <person name="Du C."/>
            <person name="Cheng J."/>
            <person name="Dai P."/>
            <person name="Han X."/>
            <person name="Huang E."/>
            <person name="Gao Y."/>
            <person name="Liu J."/>
            <person name="Shao H."/>
            <person name="Ye R."/>
            <person name="Li L."/>
            <person name="Wei W."/>
            <person name="Wang X."/>
            <person name="Wang C."/>
            <person name="Huo Q."/>
            <person name="Li W."/>
            <person name="Guo W."/>
            <person name="Chen H."/>
            <person name="Chen S."/>
            <person name="Zhou L."/>
            <person name="Zhou L."/>
            <person name="Ni X."/>
            <person name="Tian J."/>
            <person name="Zhou Y."/>
            <person name="Sheng Y."/>
            <person name="Liu T."/>
            <person name="Pan Y."/>
            <person name="Xia L."/>
            <person name="Li J."/>
            <person name="Zhao F."/>
            <person name="Cao W."/>
        </authorList>
    </citation>
    <scope>NUCLEOTIDE SEQUENCE</scope>
    <source>
        <strain evidence="3">Rmic-2018</strain>
        <tissue evidence="3">Larvae</tissue>
    </source>
</reference>
<keyword evidence="2" id="KW-0732">Signal</keyword>
<feature type="compositionally biased region" description="Basic and acidic residues" evidence="1">
    <location>
        <begin position="76"/>
        <end position="88"/>
    </location>
</feature>
<name>A0A9J6ESJ7_RHIMP</name>
<sequence>MTFAVFLAPTVVSLTLLLSRVTCQQPECNLKSCEKQCMSLQAWRWSCEVEGCLCTFELNDAKGLCSKGSGGGGNANERDKKKKDQDHEYNVDDDFYDTFYDDHHDSGSRETGRPPGGQGGGEKTTNTPGGSEKGKGTNKRPGGGGKPTKWPGQGGRPPGGDKGQVTIPGGDYDEFDETLSTPYYSTTYNTPSVPGYVTTDSSSLSSSSEDDYGQKGYGQMDYGQKNNGARAYLSLLPRKALKPMKGRSGVSKGGKIHMPFVVKSLSKPLSPKQVMEQLKQQKGNIPMRKIQNFLKKGGR</sequence>
<feature type="region of interest" description="Disordered" evidence="1">
    <location>
        <begin position="67"/>
        <end position="88"/>
    </location>
</feature>
<feature type="signal peptide" evidence="2">
    <location>
        <begin position="1"/>
        <end position="23"/>
    </location>
</feature>
<gene>
    <name evidence="3" type="ORF">HPB51_008854</name>
</gene>
<evidence type="ECO:0000313" key="3">
    <source>
        <dbReference type="EMBL" id="KAH8037172.1"/>
    </source>
</evidence>
<dbReference type="OrthoDB" id="10600121at2759"/>
<accession>A0A9J6ESJ7</accession>
<evidence type="ECO:0008006" key="5">
    <source>
        <dbReference type="Google" id="ProtNLM"/>
    </source>
</evidence>
<evidence type="ECO:0000313" key="4">
    <source>
        <dbReference type="Proteomes" id="UP000821866"/>
    </source>
</evidence>
<keyword evidence="4" id="KW-1185">Reference proteome</keyword>
<feature type="chain" id="PRO_5039912621" description="Secreted protein" evidence="2">
    <location>
        <begin position="24"/>
        <end position="299"/>
    </location>
</feature>
<dbReference type="VEuPathDB" id="VectorBase:LOC119179798"/>
<dbReference type="Proteomes" id="UP000821866">
    <property type="component" value="Chromosome 10"/>
</dbReference>
<protein>
    <recommendedName>
        <fullName evidence="5">Secreted protein</fullName>
    </recommendedName>
</protein>
<evidence type="ECO:0000256" key="2">
    <source>
        <dbReference type="SAM" id="SignalP"/>
    </source>
</evidence>
<comment type="caution">
    <text evidence="3">The sequence shown here is derived from an EMBL/GenBank/DDBJ whole genome shotgun (WGS) entry which is preliminary data.</text>
</comment>
<feature type="region of interest" description="Disordered" evidence="1">
    <location>
        <begin position="100"/>
        <end position="224"/>
    </location>
</feature>
<dbReference type="EMBL" id="JABSTU010000002">
    <property type="protein sequence ID" value="KAH8037172.1"/>
    <property type="molecule type" value="Genomic_DNA"/>
</dbReference>
<reference evidence="3" key="1">
    <citation type="journal article" date="2020" name="Cell">
        <title>Large-Scale Comparative Analyses of Tick Genomes Elucidate Their Genetic Diversity and Vector Capacities.</title>
        <authorList>
            <consortium name="Tick Genome and Microbiome Consortium (TIGMIC)"/>
            <person name="Jia N."/>
            <person name="Wang J."/>
            <person name="Shi W."/>
            <person name="Du L."/>
            <person name="Sun Y."/>
            <person name="Zhan W."/>
            <person name="Jiang J.F."/>
            <person name="Wang Q."/>
            <person name="Zhang B."/>
            <person name="Ji P."/>
            <person name="Bell-Sakyi L."/>
            <person name="Cui X.M."/>
            <person name="Yuan T.T."/>
            <person name="Jiang B.G."/>
            <person name="Yang W.F."/>
            <person name="Lam T.T."/>
            <person name="Chang Q.C."/>
            <person name="Ding S.J."/>
            <person name="Wang X.J."/>
            <person name="Zhu J.G."/>
            <person name="Ruan X.D."/>
            <person name="Zhao L."/>
            <person name="Wei J.T."/>
            <person name="Ye R.Z."/>
            <person name="Que T.C."/>
            <person name="Du C.H."/>
            <person name="Zhou Y.H."/>
            <person name="Cheng J.X."/>
            <person name="Dai P.F."/>
            <person name="Guo W.B."/>
            <person name="Han X.H."/>
            <person name="Huang E.J."/>
            <person name="Li L.F."/>
            <person name="Wei W."/>
            <person name="Gao Y.C."/>
            <person name="Liu J.Z."/>
            <person name="Shao H.Z."/>
            <person name="Wang X."/>
            <person name="Wang C.C."/>
            <person name="Yang T.C."/>
            <person name="Huo Q.B."/>
            <person name="Li W."/>
            <person name="Chen H.Y."/>
            <person name="Chen S.E."/>
            <person name="Zhou L.G."/>
            <person name="Ni X.B."/>
            <person name="Tian J.H."/>
            <person name="Sheng Y."/>
            <person name="Liu T."/>
            <person name="Pan Y.S."/>
            <person name="Xia L.Y."/>
            <person name="Li J."/>
            <person name="Zhao F."/>
            <person name="Cao W.C."/>
        </authorList>
    </citation>
    <scope>NUCLEOTIDE SEQUENCE</scope>
    <source>
        <strain evidence="3">Rmic-2018</strain>
    </source>
</reference>
<feature type="compositionally biased region" description="Low complexity" evidence="1">
    <location>
        <begin position="178"/>
        <end position="194"/>
    </location>
</feature>
<organism evidence="3 4">
    <name type="scientific">Rhipicephalus microplus</name>
    <name type="common">Cattle tick</name>
    <name type="synonym">Boophilus microplus</name>
    <dbReference type="NCBI Taxonomy" id="6941"/>
    <lineage>
        <taxon>Eukaryota</taxon>
        <taxon>Metazoa</taxon>
        <taxon>Ecdysozoa</taxon>
        <taxon>Arthropoda</taxon>
        <taxon>Chelicerata</taxon>
        <taxon>Arachnida</taxon>
        <taxon>Acari</taxon>
        <taxon>Parasitiformes</taxon>
        <taxon>Ixodida</taxon>
        <taxon>Ixodoidea</taxon>
        <taxon>Ixodidae</taxon>
        <taxon>Rhipicephalinae</taxon>
        <taxon>Rhipicephalus</taxon>
        <taxon>Boophilus</taxon>
    </lineage>
</organism>
<feature type="compositionally biased region" description="Gly residues" evidence="1">
    <location>
        <begin position="141"/>
        <end position="162"/>
    </location>
</feature>
<feature type="compositionally biased region" description="Basic and acidic residues" evidence="1">
    <location>
        <begin position="100"/>
        <end position="112"/>
    </location>
</feature>
<dbReference type="OMA" id="DYGQKDY"/>
<proteinExistence type="predicted"/>
<evidence type="ECO:0000256" key="1">
    <source>
        <dbReference type="SAM" id="MobiDB-lite"/>
    </source>
</evidence>
<dbReference type="AlphaFoldDB" id="A0A9J6ESJ7"/>